<reference evidence="1" key="1">
    <citation type="submission" date="2020-05" db="EMBL/GenBank/DDBJ databases">
        <authorList>
            <person name="Chiriac C."/>
            <person name="Salcher M."/>
            <person name="Ghai R."/>
            <person name="Kavagutti S V."/>
        </authorList>
    </citation>
    <scope>NUCLEOTIDE SEQUENCE</scope>
</reference>
<dbReference type="CDD" id="cd06558">
    <property type="entry name" value="crotonase-like"/>
    <property type="match status" value="1"/>
</dbReference>
<evidence type="ECO:0000313" key="1">
    <source>
        <dbReference type="EMBL" id="CAB4815680.1"/>
    </source>
</evidence>
<dbReference type="GO" id="GO:0003824">
    <property type="term" value="F:catalytic activity"/>
    <property type="evidence" value="ECO:0007669"/>
    <property type="project" value="UniProtKB-ARBA"/>
</dbReference>
<dbReference type="NCBIfam" id="NF004858">
    <property type="entry name" value="PRK06213.1"/>
    <property type="match status" value="1"/>
</dbReference>
<sequence length="226" mass="23123">MGDAQNPVGVEQQGRVLVATMDDGRANAMTLTMTGALRAVIRDAENDPGIGAVVIAGREGRFSGGFDLSVMNGGDQNAIREMIAGGRDLVAAAYGSSVPVVAACTGHAIACGAFVLLGCDDRVGPDAEVKIGLNEVAIGMVLPNWGVAIAVERLSRRHLQASVAHATLYNGKGAVEAGFLDAVVAPEAVITTAIERATRLAELDSAAYAGTVRALRGPVLARMTGD</sequence>
<proteinExistence type="predicted"/>
<name>A0A6J6Z1H7_9ZZZZ</name>
<dbReference type="GO" id="GO:0006635">
    <property type="term" value="P:fatty acid beta-oxidation"/>
    <property type="evidence" value="ECO:0007669"/>
    <property type="project" value="TreeGrafter"/>
</dbReference>
<dbReference type="InterPro" id="IPR001753">
    <property type="entry name" value="Enoyl-CoA_hydra/iso"/>
</dbReference>
<dbReference type="EMBL" id="CAFAAJ010000141">
    <property type="protein sequence ID" value="CAB4815680.1"/>
    <property type="molecule type" value="Genomic_DNA"/>
</dbReference>
<dbReference type="InterPro" id="IPR029045">
    <property type="entry name" value="ClpP/crotonase-like_dom_sf"/>
</dbReference>
<dbReference type="AlphaFoldDB" id="A0A6J6Z1H7"/>
<protein>
    <submittedName>
        <fullName evidence="1">Unannotated protein</fullName>
    </submittedName>
</protein>
<gene>
    <name evidence="1" type="ORF">UFOPK3001_01872</name>
</gene>
<accession>A0A6J6Z1H7</accession>
<dbReference type="Pfam" id="PF00378">
    <property type="entry name" value="ECH_1"/>
    <property type="match status" value="1"/>
</dbReference>
<dbReference type="PANTHER" id="PTHR11941:SF54">
    <property type="entry name" value="ENOYL-COA HYDRATASE, MITOCHONDRIAL"/>
    <property type="match status" value="1"/>
</dbReference>
<dbReference type="SUPFAM" id="SSF52096">
    <property type="entry name" value="ClpP/crotonase"/>
    <property type="match status" value="1"/>
</dbReference>
<dbReference type="PANTHER" id="PTHR11941">
    <property type="entry name" value="ENOYL-COA HYDRATASE-RELATED"/>
    <property type="match status" value="1"/>
</dbReference>
<dbReference type="Gene3D" id="3.90.226.10">
    <property type="entry name" value="2-enoyl-CoA Hydratase, Chain A, domain 1"/>
    <property type="match status" value="1"/>
</dbReference>
<organism evidence="1">
    <name type="scientific">freshwater metagenome</name>
    <dbReference type="NCBI Taxonomy" id="449393"/>
    <lineage>
        <taxon>unclassified sequences</taxon>
        <taxon>metagenomes</taxon>
        <taxon>ecological metagenomes</taxon>
    </lineage>
</organism>